<dbReference type="Gene3D" id="1.10.510.10">
    <property type="entry name" value="Transferase(Phosphotransferase) domain 1"/>
    <property type="match status" value="1"/>
</dbReference>
<accession>A0A8S2CPI3</accession>
<comment type="caution">
    <text evidence="13">The sequence shown here is derived from an EMBL/GenBank/DDBJ whole genome shotgun (WGS) entry which is preliminary data.</text>
</comment>
<dbReference type="FunFam" id="1.10.510.10:FF:000574">
    <property type="entry name" value="Cell division related protein kinase 2"/>
    <property type="match status" value="1"/>
</dbReference>
<dbReference type="PANTHER" id="PTHR24056">
    <property type="entry name" value="CELL DIVISION PROTEIN KINASE"/>
    <property type="match status" value="1"/>
</dbReference>
<protein>
    <recommendedName>
        <fullName evidence="2">cyclin-dependent kinase</fullName>
        <ecNumber evidence="2">2.7.11.22</ecNumber>
    </recommendedName>
</protein>
<keyword evidence="11" id="KW-1133">Transmembrane helix</keyword>
<dbReference type="GO" id="GO:0004693">
    <property type="term" value="F:cyclin-dependent protein serine/threonine kinase activity"/>
    <property type="evidence" value="ECO:0007669"/>
    <property type="project" value="UniProtKB-EC"/>
</dbReference>
<dbReference type="PROSITE" id="PS50011">
    <property type="entry name" value="PROTEIN_KINASE_DOM"/>
    <property type="match status" value="1"/>
</dbReference>
<comment type="catalytic activity">
    <reaction evidence="9">
        <text>L-seryl-[protein] + ATP = O-phospho-L-seryl-[protein] + ADP + H(+)</text>
        <dbReference type="Rhea" id="RHEA:17989"/>
        <dbReference type="Rhea" id="RHEA-COMP:9863"/>
        <dbReference type="Rhea" id="RHEA-COMP:11604"/>
        <dbReference type="ChEBI" id="CHEBI:15378"/>
        <dbReference type="ChEBI" id="CHEBI:29999"/>
        <dbReference type="ChEBI" id="CHEBI:30616"/>
        <dbReference type="ChEBI" id="CHEBI:83421"/>
        <dbReference type="ChEBI" id="CHEBI:456216"/>
        <dbReference type="EC" id="2.7.11.22"/>
    </reaction>
</comment>
<evidence type="ECO:0000256" key="10">
    <source>
        <dbReference type="PROSITE-ProRule" id="PRU10141"/>
    </source>
</evidence>
<keyword evidence="7 10" id="KW-0067">ATP-binding</keyword>
<evidence type="ECO:0000313" key="13">
    <source>
        <dbReference type="EMBL" id="CAF0745747.1"/>
    </source>
</evidence>
<evidence type="ECO:0000256" key="8">
    <source>
        <dbReference type="ARBA" id="ARBA00047811"/>
    </source>
</evidence>
<feature type="transmembrane region" description="Helical" evidence="11">
    <location>
        <begin position="243"/>
        <end position="261"/>
    </location>
</feature>
<feature type="transmembrane region" description="Helical" evidence="11">
    <location>
        <begin position="363"/>
        <end position="388"/>
    </location>
</feature>
<dbReference type="Proteomes" id="UP000677228">
    <property type="component" value="Unassembled WGS sequence"/>
</dbReference>
<evidence type="ECO:0000256" key="11">
    <source>
        <dbReference type="SAM" id="Phobius"/>
    </source>
</evidence>
<dbReference type="Gene3D" id="3.30.200.20">
    <property type="entry name" value="Phosphorylase Kinase, domain 1"/>
    <property type="match status" value="1"/>
</dbReference>
<keyword evidence="11" id="KW-0472">Membrane</keyword>
<organism evidence="13 15">
    <name type="scientific">Didymodactylos carnosus</name>
    <dbReference type="NCBI Taxonomy" id="1234261"/>
    <lineage>
        <taxon>Eukaryota</taxon>
        <taxon>Metazoa</taxon>
        <taxon>Spiralia</taxon>
        <taxon>Gnathifera</taxon>
        <taxon>Rotifera</taxon>
        <taxon>Eurotatoria</taxon>
        <taxon>Bdelloidea</taxon>
        <taxon>Philodinida</taxon>
        <taxon>Philodinidae</taxon>
        <taxon>Didymodactylos</taxon>
    </lineage>
</organism>
<dbReference type="CDD" id="cd07829">
    <property type="entry name" value="STKc_CDK_like"/>
    <property type="match status" value="1"/>
</dbReference>
<dbReference type="Proteomes" id="UP000682733">
    <property type="component" value="Unassembled WGS sequence"/>
</dbReference>
<evidence type="ECO:0000256" key="9">
    <source>
        <dbReference type="ARBA" id="ARBA00048367"/>
    </source>
</evidence>
<keyword evidence="4" id="KW-0808">Transferase</keyword>
<evidence type="ECO:0000256" key="5">
    <source>
        <dbReference type="ARBA" id="ARBA00022741"/>
    </source>
</evidence>
<dbReference type="EMBL" id="CAJNOK010000332">
    <property type="protein sequence ID" value="CAF0745747.1"/>
    <property type="molecule type" value="Genomic_DNA"/>
</dbReference>
<evidence type="ECO:0000256" key="7">
    <source>
        <dbReference type="ARBA" id="ARBA00022840"/>
    </source>
</evidence>
<comment type="similarity">
    <text evidence="1">Belongs to the protein kinase superfamily. CMGC Ser/Thr protein kinase family. CDC2/CDKX subfamily.</text>
</comment>
<dbReference type="GO" id="GO:0030332">
    <property type="term" value="F:cyclin binding"/>
    <property type="evidence" value="ECO:0007669"/>
    <property type="project" value="TreeGrafter"/>
</dbReference>
<dbReference type="GO" id="GO:0000307">
    <property type="term" value="C:cyclin-dependent protein kinase holoenzyme complex"/>
    <property type="evidence" value="ECO:0007669"/>
    <property type="project" value="TreeGrafter"/>
</dbReference>
<feature type="binding site" evidence="10">
    <location>
        <position position="526"/>
    </location>
    <ligand>
        <name>ATP</name>
        <dbReference type="ChEBI" id="CHEBI:30616"/>
    </ligand>
</feature>
<dbReference type="InterPro" id="IPR017441">
    <property type="entry name" value="Protein_kinase_ATP_BS"/>
</dbReference>
<evidence type="ECO:0000256" key="1">
    <source>
        <dbReference type="ARBA" id="ARBA00006485"/>
    </source>
</evidence>
<proteinExistence type="inferred from homology"/>
<dbReference type="GO" id="GO:0010468">
    <property type="term" value="P:regulation of gene expression"/>
    <property type="evidence" value="ECO:0007669"/>
    <property type="project" value="TreeGrafter"/>
</dbReference>
<keyword evidence="6" id="KW-0418">Kinase</keyword>
<dbReference type="InterPro" id="IPR007720">
    <property type="entry name" value="PigQ/GPI1"/>
</dbReference>
<feature type="transmembrane region" description="Helical" evidence="11">
    <location>
        <begin position="336"/>
        <end position="356"/>
    </location>
</feature>
<dbReference type="SMART" id="SM00220">
    <property type="entry name" value="S_TKc"/>
    <property type="match status" value="1"/>
</dbReference>
<dbReference type="GO" id="GO:0016020">
    <property type="term" value="C:membrane"/>
    <property type="evidence" value="ECO:0007669"/>
    <property type="project" value="InterPro"/>
</dbReference>
<dbReference type="EC" id="2.7.11.22" evidence="2"/>
<evidence type="ECO:0000313" key="15">
    <source>
        <dbReference type="Proteomes" id="UP000677228"/>
    </source>
</evidence>
<keyword evidence="3" id="KW-0723">Serine/threonine-protein kinase</keyword>
<dbReference type="PROSITE" id="PS00108">
    <property type="entry name" value="PROTEIN_KINASE_ST"/>
    <property type="match status" value="1"/>
</dbReference>
<dbReference type="EMBL" id="CAJOBA010000332">
    <property type="protein sequence ID" value="CAF3523678.1"/>
    <property type="molecule type" value="Genomic_DNA"/>
</dbReference>
<reference evidence="13" key="1">
    <citation type="submission" date="2021-02" db="EMBL/GenBank/DDBJ databases">
        <authorList>
            <person name="Nowell W R."/>
        </authorList>
    </citation>
    <scope>NUCLEOTIDE SEQUENCE</scope>
</reference>
<dbReference type="GO" id="GO:0005634">
    <property type="term" value="C:nucleus"/>
    <property type="evidence" value="ECO:0007669"/>
    <property type="project" value="TreeGrafter"/>
</dbReference>
<dbReference type="GO" id="GO:0000082">
    <property type="term" value="P:G1/S transition of mitotic cell cycle"/>
    <property type="evidence" value="ECO:0007669"/>
    <property type="project" value="TreeGrafter"/>
</dbReference>
<evidence type="ECO:0000256" key="2">
    <source>
        <dbReference type="ARBA" id="ARBA00012425"/>
    </source>
</evidence>
<evidence type="ECO:0000313" key="14">
    <source>
        <dbReference type="EMBL" id="CAF3523678.1"/>
    </source>
</evidence>
<dbReference type="PANTHER" id="PTHR24056:SF254">
    <property type="entry name" value="CYCLIN-DEPENDENT KINASE 2"/>
    <property type="match status" value="1"/>
</dbReference>
<keyword evidence="11" id="KW-0812">Transmembrane</keyword>
<dbReference type="SUPFAM" id="SSF56112">
    <property type="entry name" value="Protein kinase-like (PK-like)"/>
    <property type="match status" value="1"/>
</dbReference>
<gene>
    <name evidence="13" type="ORF">OVA965_LOCUS1709</name>
    <name evidence="14" type="ORF">TMI583_LOCUS1709</name>
</gene>
<feature type="transmembrane region" description="Helical" evidence="11">
    <location>
        <begin position="311"/>
        <end position="330"/>
    </location>
</feature>
<dbReference type="Pfam" id="PF00069">
    <property type="entry name" value="Pkinase"/>
    <property type="match status" value="1"/>
</dbReference>
<name>A0A8S2CPI3_9BILA</name>
<evidence type="ECO:0000256" key="3">
    <source>
        <dbReference type="ARBA" id="ARBA00022527"/>
    </source>
</evidence>
<dbReference type="GO" id="GO:0007165">
    <property type="term" value="P:signal transduction"/>
    <property type="evidence" value="ECO:0007669"/>
    <property type="project" value="TreeGrafter"/>
</dbReference>
<dbReference type="InterPro" id="IPR000719">
    <property type="entry name" value="Prot_kinase_dom"/>
</dbReference>
<dbReference type="InterPro" id="IPR050108">
    <property type="entry name" value="CDK"/>
</dbReference>
<feature type="domain" description="Protein kinase" evidence="12">
    <location>
        <begin position="497"/>
        <end position="778"/>
    </location>
</feature>
<dbReference type="GO" id="GO:0006506">
    <property type="term" value="P:GPI anchor biosynthetic process"/>
    <property type="evidence" value="ECO:0007669"/>
    <property type="project" value="InterPro"/>
</dbReference>
<evidence type="ECO:0000256" key="4">
    <source>
        <dbReference type="ARBA" id="ARBA00022679"/>
    </source>
</evidence>
<dbReference type="InterPro" id="IPR008271">
    <property type="entry name" value="Ser/Thr_kinase_AS"/>
</dbReference>
<dbReference type="GO" id="GO:0010389">
    <property type="term" value="P:regulation of G2/M transition of mitotic cell cycle"/>
    <property type="evidence" value="ECO:0007669"/>
    <property type="project" value="TreeGrafter"/>
</dbReference>
<dbReference type="AlphaFoldDB" id="A0A8S2CPI3"/>
<evidence type="ECO:0000259" key="12">
    <source>
        <dbReference type="PROSITE" id="PS50011"/>
    </source>
</evidence>
<evidence type="ECO:0000256" key="6">
    <source>
        <dbReference type="ARBA" id="ARBA00022777"/>
    </source>
</evidence>
<dbReference type="Pfam" id="PF05024">
    <property type="entry name" value="Gpi1"/>
    <property type="match status" value="1"/>
</dbReference>
<keyword evidence="5 10" id="KW-0547">Nucleotide-binding</keyword>
<dbReference type="GO" id="GO:0005737">
    <property type="term" value="C:cytoplasm"/>
    <property type="evidence" value="ECO:0007669"/>
    <property type="project" value="TreeGrafter"/>
</dbReference>
<dbReference type="InterPro" id="IPR011009">
    <property type="entry name" value="Kinase-like_dom_sf"/>
</dbReference>
<feature type="transmembrane region" description="Helical" evidence="11">
    <location>
        <begin position="408"/>
        <end position="425"/>
    </location>
</feature>
<comment type="catalytic activity">
    <reaction evidence="8">
        <text>L-threonyl-[protein] + ATP = O-phospho-L-threonyl-[protein] + ADP + H(+)</text>
        <dbReference type="Rhea" id="RHEA:46608"/>
        <dbReference type="Rhea" id="RHEA-COMP:11060"/>
        <dbReference type="Rhea" id="RHEA-COMP:11605"/>
        <dbReference type="ChEBI" id="CHEBI:15378"/>
        <dbReference type="ChEBI" id="CHEBI:30013"/>
        <dbReference type="ChEBI" id="CHEBI:30616"/>
        <dbReference type="ChEBI" id="CHEBI:61977"/>
        <dbReference type="ChEBI" id="CHEBI:456216"/>
        <dbReference type="EC" id="2.7.11.22"/>
    </reaction>
</comment>
<dbReference type="GO" id="GO:0005524">
    <property type="term" value="F:ATP binding"/>
    <property type="evidence" value="ECO:0007669"/>
    <property type="project" value="UniProtKB-UniRule"/>
</dbReference>
<dbReference type="PROSITE" id="PS00107">
    <property type="entry name" value="PROTEIN_KINASE_ATP"/>
    <property type="match status" value="1"/>
</dbReference>
<sequence length="808" mass="95953">MHQSKAPLMLSLAVNMPAILPAYEKKYREVIIKTKFKMDPIITKITLFMIIYIEKDILLNDQCYYTELCSTENQNEFFVSYSTLINKDNYYCHTINCSCRKKIAILCKHANNDCKKQNYLFIYRQVKSNQRIYLTIDQQNSSVVLLEDNELDINADILRMCYEKYLPTILAQHSQNKLVESSRYSEPSFNIKDTQETLFDKYSKKLINFLLRQSLFTKALVAMYDTIQQARNDQFCLRRRTKVGYLLMNIFVGLLCSVFLLRTNSTQNLSHDMLYYSQELTTRLKTILHWLMHAPAGLKLNQPLVDFLVRFYFYHIYLWSHYLEALVLVLPYLLNIFIFVCMFGVTLAIGIICDFIRLSTIHLYCFYIYSARLFNWQIRLLIILFRLLCGKKINPLRNNRLDSHLCDIDQLFIVTLTFTILLFLLPSVFMYFIVFTSVWSITVFIIKLTQWIDQLLLNIPVYEIYLYLTESQIIRGMINKFLIKRHNSDMIRLFNRYDIGRQLGKGTYGIVRKAYDCVEQHSVAIKCISLNNEGIPSTALREISLLRELKHVNLIELYNIEIKKETQQLYMIYEYMEMDLYEYMKKYCQQLPENVSKSYLKQLLNGINYCHNNRILHRDLKPQNILINWNGYLKLADFGLGRQFQLPMRMYTHEVITLWYRPPEILLNAQKYSTSVDLWSIGCIYVEITHNRPLFPGDCEIDQLFRIFRTPGTPDDNIWPDFSKLPDHKNVFPRWTPQNMKCILTEMDDDAHDLIMQMLIYDPEKRIPAHKALEHIYLQNTQLVVPPKLEEYEIIDNDTKTESIDDFF</sequence>